<reference evidence="7 8" key="1">
    <citation type="submission" date="2015-09" db="EMBL/GenBank/DDBJ databases">
        <authorList>
            <consortium name="Pathogen Informatics"/>
        </authorList>
    </citation>
    <scope>NUCLEOTIDE SEQUENCE [LARGE SCALE GENOMIC DNA]</scope>
    <source>
        <strain evidence="7 8">2789STDY5834956</strain>
    </source>
</reference>
<keyword evidence="3 7" id="KW-0378">Hydrolase</keyword>
<evidence type="ECO:0000313" key="7">
    <source>
        <dbReference type="EMBL" id="CUQ30269.1"/>
    </source>
</evidence>
<dbReference type="InterPro" id="IPR023346">
    <property type="entry name" value="Lysozyme-like_dom_sf"/>
</dbReference>
<dbReference type="InterPro" id="IPR051202">
    <property type="entry name" value="Peptidase_C40"/>
</dbReference>
<sequence length="384" mass="42865">MGAINKILKRFLKYILLSNLGITIIILVIFTGILAAYETQNSNASDIEYSSLNGVPQEFIPFFNEASSIFNIPNWVLAAVAKQESNFNPKDQYQGAYGIMQFQKTDIGGGGDLWASAINEGLGEVYKKCGYSFSSSEDMWGKFLNDPKAQIIAGAYEVRYYINYVLWRKGKVKKLDYNNSENVKLIPWNANENNSEFKELFRRIFACYNGGPGYGMSVNLDTAQNNYPNKVFKYAMEFRSSGLTSVGIKGDNATIESAINAGMKWVGKSPYSWGSGRNEADRKAGRFDCSSFVHYCYSSAGIKLGDIGATTETLLNYGKKVSKNNLKRGDIIFFDTYQKNGHVAIYLGNNKFLHDGSSKGVSIGDLNNSYYKQTFKGEARRIIN</sequence>
<evidence type="ECO:0000256" key="2">
    <source>
        <dbReference type="ARBA" id="ARBA00022670"/>
    </source>
</evidence>
<dbReference type="GO" id="GO:0006508">
    <property type="term" value="P:proteolysis"/>
    <property type="evidence" value="ECO:0007669"/>
    <property type="project" value="UniProtKB-KW"/>
</dbReference>
<comment type="similarity">
    <text evidence="1">Belongs to the peptidase C40 family.</text>
</comment>
<keyword evidence="5" id="KW-1133">Transmembrane helix</keyword>
<evidence type="ECO:0000256" key="3">
    <source>
        <dbReference type="ARBA" id="ARBA00022801"/>
    </source>
</evidence>
<dbReference type="AlphaFoldDB" id="A0A174VGN9"/>
<evidence type="ECO:0000256" key="4">
    <source>
        <dbReference type="ARBA" id="ARBA00022807"/>
    </source>
</evidence>
<dbReference type="PANTHER" id="PTHR47053">
    <property type="entry name" value="MUREIN DD-ENDOPEPTIDASE MEPH-RELATED"/>
    <property type="match status" value="1"/>
</dbReference>
<keyword evidence="5" id="KW-0812">Transmembrane</keyword>
<evidence type="ECO:0000256" key="5">
    <source>
        <dbReference type="SAM" id="Phobius"/>
    </source>
</evidence>
<keyword evidence="2" id="KW-0645">Protease</keyword>
<dbReference type="Pfam" id="PF01464">
    <property type="entry name" value="SLT"/>
    <property type="match status" value="1"/>
</dbReference>
<dbReference type="EC" id="3.4.-.-" evidence="7"/>
<evidence type="ECO:0000313" key="8">
    <source>
        <dbReference type="Proteomes" id="UP000095563"/>
    </source>
</evidence>
<dbReference type="RefSeq" id="WP_055208741.1">
    <property type="nucleotide sequence ID" value="NZ_CZBO01000008.1"/>
</dbReference>
<feature type="domain" description="NlpC/P60" evidence="6">
    <location>
        <begin position="252"/>
        <end position="383"/>
    </location>
</feature>
<dbReference type="Pfam" id="PF00877">
    <property type="entry name" value="NLPC_P60"/>
    <property type="match status" value="1"/>
</dbReference>
<dbReference type="PROSITE" id="PS51935">
    <property type="entry name" value="NLPC_P60"/>
    <property type="match status" value="1"/>
</dbReference>
<feature type="transmembrane region" description="Helical" evidence="5">
    <location>
        <begin position="12"/>
        <end position="37"/>
    </location>
</feature>
<dbReference type="InterPro" id="IPR008258">
    <property type="entry name" value="Transglycosylase_SLT_dom_1"/>
</dbReference>
<dbReference type="SUPFAM" id="SSF53955">
    <property type="entry name" value="Lysozyme-like"/>
    <property type="match status" value="1"/>
</dbReference>
<accession>A0A174VGN9</accession>
<keyword evidence="5" id="KW-0472">Membrane</keyword>
<dbReference type="Gene3D" id="1.10.530.10">
    <property type="match status" value="1"/>
</dbReference>
<keyword evidence="4" id="KW-0788">Thiol protease</keyword>
<dbReference type="PANTHER" id="PTHR47053:SF1">
    <property type="entry name" value="MUREIN DD-ENDOPEPTIDASE MEPH-RELATED"/>
    <property type="match status" value="1"/>
</dbReference>
<dbReference type="GO" id="GO:0008234">
    <property type="term" value="F:cysteine-type peptidase activity"/>
    <property type="evidence" value="ECO:0007669"/>
    <property type="project" value="UniProtKB-KW"/>
</dbReference>
<gene>
    <name evidence="7" type="primary">cwlO</name>
    <name evidence="7" type="ORF">ERS852568_02738</name>
</gene>
<dbReference type="EMBL" id="CZBO01000008">
    <property type="protein sequence ID" value="CUQ30269.1"/>
    <property type="molecule type" value="Genomic_DNA"/>
</dbReference>
<evidence type="ECO:0000259" key="6">
    <source>
        <dbReference type="PROSITE" id="PS51935"/>
    </source>
</evidence>
<dbReference type="Gene3D" id="3.90.1720.10">
    <property type="entry name" value="endopeptidase domain like (from Nostoc punctiforme)"/>
    <property type="match status" value="1"/>
</dbReference>
<protein>
    <submittedName>
        <fullName evidence="7">Probable cell wall-binding protein</fullName>
        <ecNumber evidence="7">3.4.-.-</ecNumber>
    </submittedName>
</protein>
<organism evidence="7 8">
    <name type="scientific">Clostridium baratii</name>
    <dbReference type="NCBI Taxonomy" id="1561"/>
    <lineage>
        <taxon>Bacteria</taxon>
        <taxon>Bacillati</taxon>
        <taxon>Bacillota</taxon>
        <taxon>Clostridia</taxon>
        <taxon>Eubacteriales</taxon>
        <taxon>Clostridiaceae</taxon>
        <taxon>Clostridium</taxon>
    </lineage>
</organism>
<name>A0A174VGN9_9CLOT</name>
<proteinExistence type="inferred from homology"/>
<dbReference type="Proteomes" id="UP000095563">
    <property type="component" value="Unassembled WGS sequence"/>
</dbReference>
<dbReference type="SUPFAM" id="SSF54001">
    <property type="entry name" value="Cysteine proteinases"/>
    <property type="match status" value="1"/>
</dbReference>
<evidence type="ECO:0000256" key="1">
    <source>
        <dbReference type="ARBA" id="ARBA00007074"/>
    </source>
</evidence>
<dbReference type="InterPro" id="IPR038765">
    <property type="entry name" value="Papain-like_cys_pep_sf"/>
</dbReference>
<dbReference type="InterPro" id="IPR000064">
    <property type="entry name" value="NLP_P60_dom"/>
</dbReference>